<dbReference type="InterPro" id="IPR051532">
    <property type="entry name" value="Ester_Hydrolysis_Enzymes"/>
</dbReference>
<name>A0ABS5S895_9BACT</name>
<dbReference type="PANTHER" id="PTHR30383:SF24">
    <property type="entry name" value="THIOESTERASE 1_PROTEASE 1_LYSOPHOSPHOLIPASE L1"/>
    <property type="match status" value="1"/>
</dbReference>
<reference evidence="2 3" key="1">
    <citation type="submission" date="2021-05" db="EMBL/GenBank/DDBJ databases">
        <title>The draft genome of Geobacter luticola JCM 17780.</title>
        <authorList>
            <person name="Xu Z."/>
            <person name="Masuda Y."/>
            <person name="Itoh H."/>
            <person name="Senoo K."/>
        </authorList>
    </citation>
    <scope>NUCLEOTIDE SEQUENCE [LARGE SCALE GENOMIC DNA]</scope>
    <source>
        <strain evidence="2 3">JCM 17780</strain>
    </source>
</reference>
<dbReference type="InterPro" id="IPR013830">
    <property type="entry name" value="SGNH_hydro"/>
</dbReference>
<dbReference type="InterPro" id="IPR036514">
    <property type="entry name" value="SGNH_hydro_sf"/>
</dbReference>
<dbReference type="RefSeq" id="WP_214173601.1">
    <property type="nucleotide sequence ID" value="NZ_JAHCVK010000001.1"/>
</dbReference>
<evidence type="ECO:0000259" key="1">
    <source>
        <dbReference type="Pfam" id="PF13472"/>
    </source>
</evidence>
<dbReference type="PROSITE" id="PS51257">
    <property type="entry name" value="PROKAR_LIPOPROTEIN"/>
    <property type="match status" value="1"/>
</dbReference>
<dbReference type="PANTHER" id="PTHR30383">
    <property type="entry name" value="THIOESTERASE 1/PROTEASE 1/LYSOPHOSPHOLIPASE L1"/>
    <property type="match status" value="1"/>
</dbReference>
<feature type="domain" description="SGNH hydrolase-type esterase" evidence="1">
    <location>
        <begin position="33"/>
        <end position="183"/>
    </location>
</feature>
<dbReference type="Proteomes" id="UP000756860">
    <property type="component" value="Unassembled WGS sequence"/>
</dbReference>
<dbReference type="EMBL" id="JAHCVK010000001">
    <property type="protein sequence ID" value="MBT0651596.1"/>
    <property type="molecule type" value="Genomic_DNA"/>
</dbReference>
<proteinExistence type="predicted"/>
<accession>A0ABS5S895</accession>
<sequence length="199" mass="21175">MRILAALVVLVFLAGCPSRPKVPPIPPGGVVLAFGDSITHGTGATPEESYPTVLAREIGFRVVNAGVPGEVTAEGLARLPEVLDRERPALMILCLGGNDIIRHLDSRQTAGNLRAMIRMARERGVSVILVGVPSFGLSMDPPPYYGEIAGEFGIPYDGKSLPRILGTRSLKADTIHPNGTGYRQLAMALTRLLHKSGAF</sequence>
<evidence type="ECO:0000313" key="2">
    <source>
        <dbReference type="EMBL" id="MBT0651596.1"/>
    </source>
</evidence>
<dbReference type="Gene3D" id="3.40.50.1110">
    <property type="entry name" value="SGNH hydrolase"/>
    <property type="match status" value="1"/>
</dbReference>
<keyword evidence="3" id="KW-1185">Reference proteome</keyword>
<dbReference type="Pfam" id="PF13472">
    <property type="entry name" value="Lipase_GDSL_2"/>
    <property type="match status" value="1"/>
</dbReference>
<dbReference type="CDD" id="cd01822">
    <property type="entry name" value="Lysophospholipase_L1_like"/>
    <property type="match status" value="1"/>
</dbReference>
<organism evidence="2 3">
    <name type="scientific">Geomobilimonas luticola</name>
    <dbReference type="NCBI Taxonomy" id="1114878"/>
    <lineage>
        <taxon>Bacteria</taxon>
        <taxon>Pseudomonadati</taxon>
        <taxon>Thermodesulfobacteriota</taxon>
        <taxon>Desulfuromonadia</taxon>
        <taxon>Geobacterales</taxon>
        <taxon>Geobacteraceae</taxon>
        <taxon>Geomobilimonas</taxon>
    </lineage>
</organism>
<evidence type="ECO:0000313" key="3">
    <source>
        <dbReference type="Proteomes" id="UP000756860"/>
    </source>
</evidence>
<comment type="caution">
    <text evidence="2">The sequence shown here is derived from an EMBL/GenBank/DDBJ whole genome shotgun (WGS) entry which is preliminary data.</text>
</comment>
<dbReference type="SUPFAM" id="SSF52266">
    <property type="entry name" value="SGNH hydrolase"/>
    <property type="match status" value="1"/>
</dbReference>
<protein>
    <submittedName>
        <fullName evidence="2">Arylesterase</fullName>
    </submittedName>
</protein>
<gene>
    <name evidence="2" type="ORF">KI810_00885</name>
</gene>